<gene>
    <name evidence="2" type="ORF">L211DRAFT_285974</name>
</gene>
<evidence type="ECO:0000313" key="3">
    <source>
        <dbReference type="Proteomes" id="UP000267821"/>
    </source>
</evidence>
<dbReference type="EMBL" id="ML121547">
    <property type="protein sequence ID" value="RPB23348.1"/>
    <property type="molecule type" value="Genomic_DNA"/>
</dbReference>
<name>A0A3N4LNV8_9PEZI</name>
<evidence type="ECO:0000313" key="2">
    <source>
        <dbReference type="EMBL" id="RPB23348.1"/>
    </source>
</evidence>
<feature type="compositionally biased region" description="Acidic residues" evidence="1">
    <location>
        <begin position="296"/>
        <end position="308"/>
    </location>
</feature>
<feature type="region of interest" description="Disordered" evidence="1">
    <location>
        <begin position="1"/>
        <end position="29"/>
    </location>
</feature>
<proteinExistence type="predicted"/>
<dbReference type="InParanoid" id="A0A3N4LNV8"/>
<organism evidence="2 3">
    <name type="scientific">Terfezia boudieri ATCC MYA-4762</name>
    <dbReference type="NCBI Taxonomy" id="1051890"/>
    <lineage>
        <taxon>Eukaryota</taxon>
        <taxon>Fungi</taxon>
        <taxon>Dikarya</taxon>
        <taxon>Ascomycota</taxon>
        <taxon>Pezizomycotina</taxon>
        <taxon>Pezizomycetes</taxon>
        <taxon>Pezizales</taxon>
        <taxon>Pezizaceae</taxon>
        <taxon>Terfezia</taxon>
    </lineage>
</organism>
<dbReference type="Proteomes" id="UP000267821">
    <property type="component" value="Unassembled WGS sequence"/>
</dbReference>
<keyword evidence="3" id="KW-1185">Reference proteome</keyword>
<dbReference type="OrthoDB" id="5373723at2759"/>
<sequence>MFHTSHSTATRQHLPKGKHTSSSSHGLYHCSQPSMDSSHFYDVSSAGEQPAWDDCSDISFNPWAKSKRSSLREAGNRISLTSFRLSDQSPSWQSSAVAGEMLSPLEVKPAPVKNPKKLARTSAPILPRNEQFQENSSRALEEGLQDYMQTLLGGSITEDVHQEMDLYQECLGRRNVHQSRFLSPPASKKRASYNQGRKRMSIMSTASDISVVPSLVFSDVDVQAPRPSNLSVNTHPRATAFHRNSMISLTSIDSVASNRSWFMDDESPPESPVELTLLKKRASFTRGVGMGMSCFDDGDDDDDEEEEEKEKILSPESPPFALVGAGTRKKQSPGLSIETKVPRNPPNMLSPSLPPLTHSPISPRSSICASPNKRRSRRRTASSECIVLEALEKMNAVMYELANEDINRKSVVGIDLPGNQVSVDAYGELWW</sequence>
<reference evidence="2 3" key="1">
    <citation type="journal article" date="2018" name="Nat. Ecol. Evol.">
        <title>Pezizomycetes genomes reveal the molecular basis of ectomycorrhizal truffle lifestyle.</title>
        <authorList>
            <person name="Murat C."/>
            <person name="Payen T."/>
            <person name="Noel B."/>
            <person name="Kuo A."/>
            <person name="Morin E."/>
            <person name="Chen J."/>
            <person name="Kohler A."/>
            <person name="Krizsan K."/>
            <person name="Balestrini R."/>
            <person name="Da Silva C."/>
            <person name="Montanini B."/>
            <person name="Hainaut M."/>
            <person name="Levati E."/>
            <person name="Barry K.W."/>
            <person name="Belfiori B."/>
            <person name="Cichocki N."/>
            <person name="Clum A."/>
            <person name="Dockter R.B."/>
            <person name="Fauchery L."/>
            <person name="Guy J."/>
            <person name="Iotti M."/>
            <person name="Le Tacon F."/>
            <person name="Lindquist E.A."/>
            <person name="Lipzen A."/>
            <person name="Malagnac F."/>
            <person name="Mello A."/>
            <person name="Molinier V."/>
            <person name="Miyauchi S."/>
            <person name="Poulain J."/>
            <person name="Riccioni C."/>
            <person name="Rubini A."/>
            <person name="Sitrit Y."/>
            <person name="Splivallo R."/>
            <person name="Traeger S."/>
            <person name="Wang M."/>
            <person name="Zifcakova L."/>
            <person name="Wipf D."/>
            <person name="Zambonelli A."/>
            <person name="Paolocci F."/>
            <person name="Nowrousian M."/>
            <person name="Ottonello S."/>
            <person name="Baldrian P."/>
            <person name="Spatafora J.W."/>
            <person name="Henrissat B."/>
            <person name="Nagy L.G."/>
            <person name="Aury J.M."/>
            <person name="Wincker P."/>
            <person name="Grigoriev I.V."/>
            <person name="Bonfante P."/>
            <person name="Martin F.M."/>
        </authorList>
    </citation>
    <scope>NUCLEOTIDE SEQUENCE [LARGE SCALE GENOMIC DNA]</scope>
    <source>
        <strain evidence="2 3">ATCC MYA-4762</strain>
    </source>
</reference>
<evidence type="ECO:0000256" key="1">
    <source>
        <dbReference type="SAM" id="MobiDB-lite"/>
    </source>
</evidence>
<protein>
    <submittedName>
        <fullName evidence="2">Uncharacterized protein</fullName>
    </submittedName>
</protein>
<feature type="compositionally biased region" description="Low complexity" evidence="1">
    <location>
        <begin position="346"/>
        <end position="363"/>
    </location>
</feature>
<feature type="region of interest" description="Disordered" evidence="1">
    <location>
        <begin position="291"/>
        <end position="381"/>
    </location>
</feature>
<feature type="compositionally biased region" description="Polar residues" evidence="1">
    <location>
        <begin position="20"/>
        <end position="29"/>
    </location>
</feature>
<feature type="compositionally biased region" description="Polar residues" evidence="1">
    <location>
        <begin position="1"/>
        <end position="11"/>
    </location>
</feature>
<dbReference type="AlphaFoldDB" id="A0A3N4LNV8"/>
<accession>A0A3N4LNV8</accession>